<dbReference type="InterPro" id="IPR051633">
    <property type="entry name" value="AceTr"/>
</dbReference>
<feature type="transmembrane region" description="Helical" evidence="7">
    <location>
        <begin position="242"/>
        <end position="262"/>
    </location>
</feature>
<feature type="transmembrane region" description="Helical" evidence="7">
    <location>
        <begin position="269"/>
        <end position="290"/>
    </location>
</feature>
<evidence type="ECO:0000256" key="3">
    <source>
        <dbReference type="ARBA" id="ARBA00022692"/>
    </source>
</evidence>
<dbReference type="InParanoid" id="K2SJV8"/>
<evidence type="ECO:0000256" key="6">
    <source>
        <dbReference type="SAM" id="MobiDB-lite"/>
    </source>
</evidence>
<dbReference type="AlphaFoldDB" id="K2SJV8"/>
<comment type="caution">
    <text evidence="8">The sequence shown here is derived from an EMBL/GenBank/DDBJ whole genome shotgun (WGS) entry which is preliminary data.</text>
</comment>
<dbReference type="PANTHER" id="PTHR31123:SF1">
    <property type="entry name" value="ACCUMULATION OF DYADS PROTEIN 2-RELATED"/>
    <property type="match status" value="1"/>
</dbReference>
<dbReference type="HOGENOM" id="CLU_051062_0_1_1"/>
<dbReference type="OrthoDB" id="3648309at2759"/>
<evidence type="ECO:0000313" key="9">
    <source>
        <dbReference type="Proteomes" id="UP000007129"/>
    </source>
</evidence>
<dbReference type="PROSITE" id="PS01114">
    <property type="entry name" value="GPR1_FUN34_YAAH"/>
    <property type="match status" value="1"/>
</dbReference>
<reference evidence="8 9" key="1">
    <citation type="journal article" date="2012" name="BMC Genomics">
        <title>Tools to kill: Genome of one of the most destructive plant pathogenic fungi Macrophomina phaseolina.</title>
        <authorList>
            <person name="Islam M.S."/>
            <person name="Haque M.S."/>
            <person name="Islam M.M."/>
            <person name="Emdad E.M."/>
            <person name="Halim A."/>
            <person name="Hossen Q.M.M."/>
            <person name="Hossain M.Z."/>
            <person name="Ahmed B."/>
            <person name="Rahim S."/>
            <person name="Rahman M.S."/>
            <person name="Alam M.M."/>
            <person name="Hou S."/>
            <person name="Wan X."/>
            <person name="Saito J.A."/>
            <person name="Alam M."/>
        </authorList>
    </citation>
    <scope>NUCLEOTIDE SEQUENCE [LARGE SCALE GENOMIC DNA]</scope>
    <source>
        <strain evidence="8 9">MS6</strain>
    </source>
</reference>
<dbReference type="FunCoup" id="K2SJV8">
    <property type="interactions" value="27"/>
</dbReference>
<evidence type="ECO:0000256" key="2">
    <source>
        <dbReference type="ARBA" id="ARBA00005587"/>
    </source>
</evidence>
<proteinExistence type="inferred from homology"/>
<comment type="similarity">
    <text evidence="2">Belongs to the acetate uptake transporter (AceTr) (TC 2.A.96) family.</text>
</comment>
<feature type="compositionally biased region" description="Polar residues" evidence="6">
    <location>
        <begin position="58"/>
        <end position="83"/>
    </location>
</feature>
<sequence>MYIFRSVPPFPPPPNLVSPPQQDQLDINAWDSSQPLAPQSLDTLIARRIRAFHPPRPRQTSVNMSTTINPEVSKETNGTNGTSGIDHAGIPPKQRSPYDYGGNPLAHVATNDPSLRLPAFGGEFQPGLYRAPKSNFANPAPLGLSAFALTTFVLSLINMGTRNIAEPNIVVALAYGYGGLVQLLAGMWEMAVGNTFGATALSSYGGFWLSFAIILTPGGFNIVSQLEGTYQNANATPDTAQFLNSFGLYLMGWFIFTFVLLLCTLRSTVAFFFLFFTLDLAFLMLGIGYLRHSGGAPDSGCIKAGGAFGILAAFAAWYNALAGIADSSNSFFVIPVAHFPWSEKGRERRNKVDNSSARAEQAV</sequence>
<dbReference type="eggNOG" id="ENOG502QUJS">
    <property type="taxonomic scope" value="Eukaryota"/>
</dbReference>
<keyword evidence="3 7" id="KW-0812">Transmembrane</keyword>
<feature type="region of interest" description="Disordered" evidence="6">
    <location>
        <begin position="55"/>
        <end position="98"/>
    </location>
</feature>
<evidence type="ECO:0000256" key="5">
    <source>
        <dbReference type="ARBA" id="ARBA00023136"/>
    </source>
</evidence>
<dbReference type="EMBL" id="AHHD01000257">
    <property type="protein sequence ID" value="EKG17075.1"/>
    <property type="molecule type" value="Genomic_DNA"/>
</dbReference>
<protein>
    <submittedName>
        <fullName evidence="8">GPR1/FUN34/yaaH</fullName>
    </submittedName>
</protein>
<feature type="transmembrane region" description="Helical" evidence="7">
    <location>
        <begin position="136"/>
        <end position="157"/>
    </location>
</feature>
<feature type="transmembrane region" description="Helical" evidence="7">
    <location>
        <begin position="200"/>
        <end position="222"/>
    </location>
</feature>
<comment type="subcellular location">
    <subcellularLocation>
        <location evidence="1">Membrane</location>
        <topology evidence="1">Multi-pass membrane protein</topology>
    </subcellularLocation>
</comment>
<evidence type="ECO:0000256" key="7">
    <source>
        <dbReference type="SAM" id="Phobius"/>
    </source>
</evidence>
<feature type="transmembrane region" description="Helical" evidence="7">
    <location>
        <begin position="302"/>
        <end position="321"/>
    </location>
</feature>
<keyword evidence="5 7" id="KW-0472">Membrane</keyword>
<evidence type="ECO:0000313" key="8">
    <source>
        <dbReference type="EMBL" id="EKG17075.1"/>
    </source>
</evidence>
<dbReference type="GO" id="GO:0015123">
    <property type="term" value="F:acetate transmembrane transporter activity"/>
    <property type="evidence" value="ECO:0007669"/>
    <property type="project" value="TreeGrafter"/>
</dbReference>
<dbReference type="Pfam" id="PF01184">
    <property type="entry name" value="Gpr1_Fun34_YaaH"/>
    <property type="match status" value="1"/>
</dbReference>
<dbReference type="GO" id="GO:0005886">
    <property type="term" value="C:plasma membrane"/>
    <property type="evidence" value="ECO:0007669"/>
    <property type="project" value="TreeGrafter"/>
</dbReference>
<evidence type="ECO:0000256" key="1">
    <source>
        <dbReference type="ARBA" id="ARBA00004141"/>
    </source>
</evidence>
<name>K2SJV8_MACPH</name>
<organism evidence="8 9">
    <name type="scientific">Macrophomina phaseolina (strain MS6)</name>
    <name type="common">Charcoal rot fungus</name>
    <dbReference type="NCBI Taxonomy" id="1126212"/>
    <lineage>
        <taxon>Eukaryota</taxon>
        <taxon>Fungi</taxon>
        <taxon>Dikarya</taxon>
        <taxon>Ascomycota</taxon>
        <taxon>Pezizomycotina</taxon>
        <taxon>Dothideomycetes</taxon>
        <taxon>Dothideomycetes incertae sedis</taxon>
        <taxon>Botryosphaeriales</taxon>
        <taxon>Botryosphaeriaceae</taxon>
        <taxon>Macrophomina</taxon>
    </lineage>
</organism>
<dbReference type="NCBIfam" id="NF038013">
    <property type="entry name" value="AceTr_1"/>
    <property type="match status" value="1"/>
</dbReference>
<keyword evidence="4 7" id="KW-1133">Transmembrane helix</keyword>
<dbReference type="InterPro" id="IPR047622">
    <property type="entry name" value="GPR1_FUN34_YAAH"/>
</dbReference>
<dbReference type="VEuPathDB" id="FungiDB:MPH_05765"/>
<gene>
    <name evidence="8" type="ORF">MPH_05765</name>
</gene>
<accession>K2SJV8</accession>
<evidence type="ECO:0000256" key="4">
    <source>
        <dbReference type="ARBA" id="ARBA00022989"/>
    </source>
</evidence>
<dbReference type="InterPro" id="IPR000791">
    <property type="entry name" value="Gpr1/Fun34/SatP-like"/>
</dbReference>
<dbReference type="Proteomes" id="UP000007129">
    <property type="component" value="Unassembled WGS sequence"/>
</dbReference>
<dbReference type="STRING" id="1126212.K2SJV8"/>
<dbReference type="PANTHER" id="PTHR31123">
    <property type="entry name" value="ACCUMULATION OF DYADS PROTEIN 2-RELATED"/>
    <property type="match status" value="1"/>
</dbReference>
<feature type="transmembrane region" description="Helical" evidence="7">
    <location>
        <begin position="169"/>
        <end position="188"/>
    </location>
</feature>